<evidence type="ECO:0000256" key="1">
    <source>
        <dbReference type="ARBA" id="ARBA00010688"/>
    </source>
</evidence>
<protein>
    <submittedName>
        <fullName evidence="5">PfkB family carbohydrate kinase</fullName>
    </submittedName>
</protein>
<gene>
    <name evidence="5" type="ORF">P5G65_15755</name>
</gene>
<dbReference type="Pfam" id="PF00294">
    <property type="entry name" value="PfkB"/>
    <property type="match status" value="1"/>
</dbReference>
<evidence type="ECO:0000256" key="3">
    <source>
        <dbReference type="ARBA" id="ARBA00022777"/>
    </source>
</evidence>
<keyword evidence="2" id="KW-0808">Transferase</keyword>
<evidence type="ECO:0000313" key="5">
    <source>
        <dbReference type="EMBL" id="MEB4795360.1"/>
    </source>
</evidence>
<keyword evidence="3 5" id="KW-0418">Kinase</keyword>
<evidence type="ECO:0000313" key="6">
    <source>
        <dbReference type="Proteomes" id="UP001355653"/>
    </source>
</evidence>
<evidence type="ECO:0000256" key="2">
    <source>
        <dbReference type="ARBA" id="ARBA00022679"/>
    </source>
</evidence>
<accession>A0ABU6DC82</accession>
<dbReference type="PANTHER" id="PTHR43085:SF54">
    <property type="entry name" value="PUTATIVE-RELATED"/>
    <property type="match status" value="1"/>
</dbReference>
<dbReference type="RefSeq" id="WP_127454902.1">
    <property type="nucleotide sequence ID" value="NZ_JAROBY010000026.1"/>
</dbReference>
<dbReference type="SUPFAM" id="SSF53613">
    <property type="entry name" value="Ribokinase-like"/>
    <property type="match status" value="1"/>
</dbReference>
<feature type="domain" description="Carbohydrate kinase PfkB" evidence="4">
    <location>
        <begin position="2"/>
        <end position="311"/>
    </location>
</feature>
<sequence length="328" mass="35301">MRTVYTIGEALIDFIPAETGVPLHAVNSFSKAAGGAPANAACTVAKLGGRSSFIGKLGEDAFGDFLVETMRQTGVDTRCVSRTSEANTALAFVSLQNDGSRDFAFYRKPSADMLLNEADIEACRFEHGSLLHYGSVDLIEAPVKYAHIRAIESVKRAGGFISFDPNVRLPLWESAELCRQTILAFIPYSHLIKISDEELTFITGIREEAEAIASLFVGDVGNVLLTRGSRGATWFTKGGSSSVSVPGHRIKAIDTTGAGDSFIGALLFQLSRELNDPVRITKKRMHEILVFANAAAALTTTRNGAIPALPTNDEVAHFMEQAPFGTDE</sequence>
<keyword evidence="6" id="KW-1185">Reference proteome</keyword>
<dbReference type="InterPro" id="IPR050306">
    <property type="entry name" value="PfkB_Carbo_kinase"/>
</dbReference>
<name>A0ABU6DC82_9BACL</name>
<dbReference type="Gene3D" id="3.40.1190.20">
    <property type="match status" value="1"/>
</dbReference>
<dbReference type="Proteomes" id="UP001355653">
    <property type="component" value="Unassembled WGS sequence"/>
</dbReference>
<comment type="caution">
    <text evidence="5">The sequence shown here is derived from an EMBL/GenBank/DDBJ whole genome shotgun (WGS) entry which is preliminary data.</text>
</comment>
<organism evidence="5 6">
    <name type="scientific">Paenibacillus chondroitinus</name>
    <dbReference type="NCBI Taxonomy" id="59842"/>
    <lineage>
        <taxon>Bacteria</taxon>
        <taxon>Bacillati</taxon>
        <taxon>Bacillota</taxon>
        <taxon>Bacilli</taxon>
        <taxon>Bacillales</taxon>
        <taxon>Paenibacillaceae</taxon>
        <taxon>Paenibacillus</taxon>
    </lineage>
</organism>
<dbReference type="EMBL" id="JAROBY010000026">
    <property type="protein sequence ID" value="MEB4795360.1"/>
    <property type="molecule type" value="Genomic_DNA"/>
</dbReference>
<dbReference type="CDD" id="cd01167">
    <property type="entry name" value="bac_FRK"/>
    <property type="match status" value="1"/>
</dbReference>
<evidence type="ECO:0000259" key="4">
    <source>
        <dbReference type="Pfam" id="PF00294"/>
    </source>
</evidence>
<dbReference type="GO" id="GO:0016301">
    <property type="term" value="F:kinase activity"/>
    <property type="evidence" value="ECO:0007669"/>
    <property type="project" value="UniProtKB-KW"/>
</dbReference>
<dbReference type="PANTHER" id="PTHR43085">
    <property type="entry name" value="HEXOKINASE FAMILY MEMBER"/>
    <property type="match status" value="1"/>
</dbReference>
<dbReference type="InterPro" id="IPR011611">
    <property type="entry name" value="PfkB_dom"/>
</dbReference>
<proteinExistence type="inferred from homology"/>
<dbReference type="PROSITE" id="PS00584">
    <property type="entry name" value="PFKB_KINASES_2"/>
    <property type="match status" value="1"/>
</dbReference>
<comment type="similarity">
    <text evidence="1">Belongs to the carbohydrate kinase PfkB family.</text>
</comment>
<dbReference type="InterPro" id="IPR029056">
    <property type="entry name" value="Ribokinase-like"/>
</dbReference>
<dbReference type="InterPro" id="IPR002173">
    <property type="entry name" value="Carboh/pur_kinase_PfkB_CS"/>
</dbReference>
<reference evidence="5 6" key="1">
    <citation type="submission" date="2023-03" db="EMBL/GenBank/DDBJ databases">
        <title>Bacillus Genome Sequencing.</title>
        <authorList>
            <person name="Dunlap C."/>
        </authorList>
    </citation>
    <scope>NUCLEOTIDE SEQUENCE [LARGE SCALE GENOMIC DNA]</scope>
    <source>
        <strain evidence="5 6">NRS-1351</strain>
    </source>
</reference>